<dbReference type="STRING" id="2903.R1CSB7"/>
<dbReference type="GeneID" id="17271457"/>
<dbReference type="GO" id="GO:0004535">
    <property type="term" value="F:poly(A)-specific ribonuclease activity"/>
    <property type="evidence" value="ECO:0007669"/>
    <property type="project" value="TreeGrafter"/>
</dbReference>
<dbReference type="Gene3D" id="3.90.70.10">
    <property type="entry name" value="Cysteine proteinases"/>
    <property type="match status" value="2"/>
</dbReference>
<dbReference type="KEGG" id="ehx:EMIHUDRAFT_237312"/>
<dbReference type="PANTHER" id="PTHR15728:SF0">
    <property type="entry name" value="PAN2-PAN3 DEADENYLATION COMPLEX CATALYTIC SUBUNIT PAN2"/>
    <property type="match status" value="1"/>
</dbReference>
<feature type="region of interest" description="Disordered" evidence="1">
    <location>
        <begin position="402"/>
        <end position="432"/>
    </location>
</feature>
<protein>
    <recommendedName>
        <fullName evidence="2">Exonuclease domain-containing protein</fullName>
    </recommendedName>
</protein>
<dbReference type="eggNOG" id="KOG1275">
    <property type="taxonomic scope" value="Eukaryota"/>
</dbReference>
<dbReference type="CDD" id="cd06143">
    <property type="entry name" value="PAN2_exo"/>
    <property type="match status" value="1"/>
</dbReference>
<dbReference type="SUPFAM" id="SSF53098">
    <property type="entry name" value="Ribonuclease H-like"/>
    <property type="match status" value="1"/>
</dbReference>
<dbReference type="InterPro" id="IPR013520">
    <property type="entry name" value="Ribonucl_H"/>
</dbReference>
<feature type="region of interest" description="Disordered" evidence="1">
    <location>
        <begin position="679"/>
        <end position="713"/>
    </location>
</feature>
<dbReference type="PANTHER" id="PTHR15728">
    <property type="entry name" value="DEADENYLATION COMPLEX CATALYTIC SUBUNIT PAN2"/>
    <property type="match status" value="1"/>
</dbReference>
<feature type="compositionally biased region" description="Acidic residues" evidence="1">
    <location>
        <begin position="420"/>
        <end position="432"/>
    </location>
</feature>
<dbReference type="RefSeq" id="XP_005778342.1">
    <property type="nucleotide sequence ID" value="XM_005778285.1"/>
</dbReference>
<evidence type="ECO:0000259" key="2">
    <source>
        <dbReference type="SMART" id="SM00479"/>
    </source>
</evidence>
<dbReference type="GO" id="GO:0031251">
    <property type="term" value="C:PAN complex"/>
    <property type="evidence" value="ECO:0007669"/>
    <property type="project" value="TreeGrafter"/>
</dbReference>
<evidence type="ECO:0000256" key="1">
    <source>
        <dbReference type="SAM" id="MobiDB-lite"/>
    </source>
</evidence>
<dbReference type="EnsemblProtists" id="EOD25913">
    <property type="protein sequence ID" value="EOD25913"/>
    <property type="gene ID" value="EMIHUDRAFT_237312"/>
</dbReference>
<feature type="compositionally biased region" description="Basic and acidic residues" evidence="1">
    <location>
        <begin position="409"/>
        <end position="418"/>
    </location>
</feature>
<dbReference type="AlphaFoldDB" id="A0A0D3JQX8"/>
<dbReference type="InterPro" id="IPR012337">
    <property type="entry name" value="RNaseH-like_sf"/>
</dbReference>
<dbReference type="Gene3D" id="3.30.420.10">
    <property type="entry name" value="Ribonuclease H-like superfamily/Ribonuclease H"/>
    <property type="match status" value="1"/>
</dbReference>
<reference evidence="3" key="2">
    <citation type="submission" date="2024-10" db="UniProtKB">
        <authorList>
            <consortium name="EnsemblProtists"/>
        </authorList>
    </citation>
    <scope>IDENTIFICATION</scope>
</reference>
<dbReference type="SUPFAM" id="SSF50998">
    <property type="entry name" value="Quinoprotein alcohol dehydrogenase-like"/>
    <property type="match status" value="1"/>
</dbReference>
<dbReference type="PaxDb" id="2903-EOD25913"/>
<dbReference type="GO" id="GO:0000932">
    <property type="term" value="C:P-body"/>
    <property type="evidence" value="ECO:0007669"/>
    <property type="project" value="TreeGrafter"/>
</dbReference>
<organism evidence="3 4">
    <name type="scientific">Emiliania huxleyi (strain CCMP1516)</name>
    <dbReference type="NCBI Taxonomy" id="280463"/>
    <lineage>
        <taxon>Eukaryota</taxon>
        <taxon>Haptista</taxon>
        <taxon>Haptophyta</taxon>
        <taxon>Prymnesiophyceae</taxon>
        <taxon>Isochrysidales</taxon>
        <taxon>Noelaerhabdaceae</taxon>
        <taxon>Emiliania</taxon>
    </lineage>
</organism>
<dbReference type="SMART" id="SM00479">
    <property type="entry name" value="EXOIII"/>
    <property type="match status" value="1"/>
</dbReference>
<dbReference type="GO" id="GO:0000289">
    <property type="term" value="P:nuclear-transcribed mRNA poly(A) tail shortening"/>
    <property type="evidence" value="ECO:0007669"/>
    <property type="project" value="TreeGrafter"/>
</dbReference>
<dbReference type="InterPro" id="IPR011047">
    <property type="entry name" value="Quinoprotein_ADH-like_sf"/>
</dbReference>
<accession>A0A0D3JQX8</accession>
<sequence length="1126" mass="119528">MEDLQVIGTIQPSEAPLHLVGFDPGEELLWSASQAGMVYAHLMLSGAPHVAFRSDREMSPAVAVFPHSSGLVTLTYAAAHFISRGGVELAEVRHESLGVLSAGVMCASGRTPAVALCGAGTADGTEGSGPSLALMDLSTAQLTVQLPLEIVPTVARWEGRSGLLVLGGGDGLARVFDVRSGVKAVGAAPLFPRGVIHDLDVQDNSLAASALRAQLGPLGHDEYVFDSNLRTADLRQLSRPGAQLFFAPGMTAPSEVATGAAHRGGQLCALSLSSSGLLVAASDSTGCIDVCAPTEQTQIAVNFSPEPADPLPFLAWGEPPSALGLLPDPPPYADAPLASDWPAKQLGKRGTRYAEPEVLLATIRSLAPKQHVSFGAVPAIYIPNTVGRLPNTAMPPLSRLHKPGIARGGGKEHARAADSDGGDEEDRAAEEMELPAEWSRYRRLKVELGQFGLADDFSFEEHNSTPHLCTLDATAAGDGYVNPLLLLLYLLPWTQSFCLGSLSASQFALSDELGFLFHMMRASAGSCCQPRNFHRALKQSREASALHLVDVVDAPLWSTICKFETRFGGDAEPAETRSVQSMVTKLQLPGGGEGGAPPRFVEALGACFCSESTSRAWHAPSKTYRRCTMRKVMMRTPGVLLLLCDELGGSVMEEWEAAHGEPWLPSAFGLSLPSERQRGVANAAADGGVGGESEGSGLPAEEGGDAATAEPAAEGVDAPAVRALEAGGGVGDGEQEYELRGLMSFTRSTFVHAKEGSGHLTLSFRVPKLDTPPARTAAAGFESAAPSTAAAATPSVGRDSAVAPEYTPEAAAAAWDGAAEWFVWNDFALGPAAEEEVRRAHSLWKRPAIAVYTRRSLAVDLTALPLRPAERMAVAADIAPEYSLLEVPAPAAGSAISAAGFKPSFKPLGLSELPLATGQLVAIDAEFIAVTRRGKRGANVVVKPARLALARVSCVRGQGPHHGEAFVDSYIAQAEPVVDYLTRFSGLRPGDLDPSVSPHHITTMKAAYLKLRQLVDAGCVFVGHGLKKDFEMINMRVPPEQVLDTVELFWAPGKRRISLRFLAFHMCEIHMSNRLHDTHDSIEDARTALQIYDKYVELRAQGQAVLDAAIDELYRVGREMSWEFSL</sequence>
<evidence type="ECO:0000313" key="3">
    <source>
        <dbReference type="EnsemblProtists" id="EOD25913"/>
    </source>
</evidence>
<keyword evidence="4" id="KW-1185">Reference proteome</keyword>
<evidence type="ECO:0000313" key="4">
    <source>
        <dbReference type="Proteomes" id="UP000013827"/>
    </source>
</evidence>
<dbReference type="Pfam" id="PF00929">
    <property type="entry name" value="RNase_T"/>
    <property type="match status" value="1"/>
</dbReference>
<dbReference type="GO" id="GO:0003676">
    <property type="term" value="F:nucleic acid binding"/>
    <property type="evidence" value="ECO:0007669"/>
    <property type="project" value="InterPro"/>
</dbReference>
<dbReference type="InterPro" id="IPR015943">
    <property type="entry name" value="WD40/YVTN_repeat-like_dom_sf"/>
</dbReference>
<dbReference type="Pfam" id="PF13423">
    <property type="entry name" value="UCH_1"/>
    <property type="match status" value="1"/>
</dbReference>
<name>A0A0D3JQX8_EMIH1</name>
<feature type="domain" description="Exonuclease" evidence="2">
    <location>
        <begin position="919"/>
        <end position="1101"/>
    </location>
</feature>
<dbReference type="InterPro" id="IPR028881">
    <property type="entry name" value="PAN2_UCH_dom"/>
</dbReference>
<dbReference type="Gene3D" id="2.130.10.10">
    <property type="entry name" value="YVTN repeat-like/Quinoprotein amine dehydrogenase"/>
    <property type="match status" value="1"/>
</dbReference>
<dbReference type="InterPro" id="IPR036397">
    <property type="entry name" value="RNaseH_sf"/>
</dbReference>
<dbReference type="Proteomes" id="UP000013827">
    <property type="component" value="Unassembled WGS sequence"/>
</dbReference>
<dbReference type="InterPro" id="IPR050785">
    <property type="entry name" value="PAN2-PAN3_catalytic_subunit"/>
</dbReference>
<proteinExistence type="predicted"/>
<reference evidence="4" key="1">
    <citation type="journal article" date="2013" name="Nature">
        <title>Pan genome of the phytoplankton Emiliania underpins its global distribution.</title>
        <authorList>
            <person name="Read B.A."/>
            <person name="Kegel J."/>
            <person name="Klute M.J."/>
            <person name="Kuo A."/>
            <person name="Lefebvre S.C."/>
            <person name="Maumus F."/>
            <person name="Mayer C."/>
            <person name="Miller J."/>
            <person name="Monier A."/>
            <person name="Salamov A."/>
            <person name="Young J."/>
            <person name="Aguilar M."/>
            <person name="Claverie J.M."/>
            <person name="Frickenhaus S."/>
            <person name="Gonzalez K."/>
            <person name="Herman E.K."/>
            <person name="Lin Y.C."/>
            <person name="Napier J."/>
            <person name="Ogata H."/>
            <person name="Sarno A.F."/>
            <person name="Shmutz J."/>
            <person name="Schroeder D."/>
            <person name="de Vargas C."/>
            <person name="Verret F."/>
            <person name="von Dassow P."/>
            <person name="Valentin K."/>
            <person name="Van de Peer Y."/>
            <person name="Wheeler G."/>
            <person name="Dacks J.B."/>
            <person name="Delwiche C.F."/>
            <person name="Dyhrman S.T."/>
            <person name="Glockner G."/>
            <person name="John U."/>
            <person name="Richards T."/>
            <person name="Worden A.Z."/>
            <person name="Zhang X."/>
            <person name="Grigoriev I.V."/>
            <person name="Allen A.E."/>
            <person name="Bidle K."/>
            <person name="Borodovsky M."/>
            <person name="Bowler C."/>
            <person name="Brownlee C."/>
            <person name="Cock J.M."/>
            <person name="Elias M."/>
            <person name="Gladyshev V.N."/>
            <person name="Groth M."/>
            <person name="Guda C."/>
            <person name="Hadaegh A."/>
            <person name="Iglesias-Rodriguez M.D."/>
            <person name="Jenkins J."/>
            <person name="Jones B.M."/>
            <person name="Lawson T."/>
            <person name="Leese F."/>
            <person name="Lindquist E."/>
            <person name="Lobanov A."/>
            <person name="Lomsadze A."/>
            <person name="Malik S.B."/>
            <person name="Marsh M.E."/>
            <person name="Mackinder L."/>
            <person name="Mock T."/>
            <person name="Mueller-Roeber B."/>
            <person name="Pagarete A."/>
            <person name="Parker M."/>
            <person name="Probert I."/>
            <person name="Quesneville H."/>
            <person name="Raines C."/>
            <person name="Rensing S.A."/>
            <person name="Riano-Pachon D.M."/>
            <person name="Richier S."/>
            <person name="Rokitta S."/>
            <person name="Shiraiwa Y."/>
            <person name="Soanes D.M."/>
            <person name="van der Giezen M."/>
            <person name="Wahlund T.M."/>
            <person name="Williams B."/>
            <person name="Wilson W."/>
            <person name="Wolfe G."/>
            <person name="Wurch L.L."/>
        </authorList>
    </citation>
    <scope>NUCLEOTIDE SEQUENCE</scope>
</reference>
<dbReference type="HOGENOM" id="CLU_305546_0_0_1"/>